<proteinExistence type="inferred from homology"/>
<sequence length="213" mass="24042">MSVHGERNEKKFSMRNGKHNENALRMEVLEDEKKSRDGFGVNNGKDNDVLGSRRNEEERMSQVEKKNDDETWENTKERNHVTPLSGVHSETPLCYLLSIDGFNILVDCGWNDFFDTEQLHPLTRPADMGTVHTRFGYIDGLAGIRVSMKKCTQVGPRTYPGTFCCTLTGSAAYPQTKAEKSSDKKNSEVRYGTRDKLVLDKDGMAERVECLGA</sequence>
<keyword evidence="1" id="KW-0507">mRNA processing</keyword>
<evidence type="ECO:0000313" key="4">
    <source>
        <dbReference type="Proteomes" id="UP000824469"/>
    </source>
</evidence>
<dbReference type="GO" id="GO:0006398">
    <property type="term" value="P:mRNA 3'-end processing by stem-loop binding and cleavage"/>
    <property type="evidence" value="ECO:0007669"/>
    <property type="project" value="InterPro"/>
</dbReference>
<dbReference type="Gene3D" id="3.60.15.10">
    <property type="entry name" value="Ribonuclease Z/Hydroxyacylglutathione hydrolase-like"/>
    <property type="match status" value="1"/>
</dbReference>
<dbReference type="Proteomes" id="UP000824469">
    <property type="component" value="Unassembled WGS sequence"/>
</dbReference>
<keyword evidence="1" id="KW-0694">RNA-binding</keyword>
<evidence type="ECO:0000313" key="3">
    <source>
        <dbReference type="EMBL" id="KAH9316528.1"/>
    </source>
</evidence>
<reference evidence="3 4" key="1">
    <citation type="journal article" date="2021" name="Nat. Plants">
        <title>The Taxus genome provides insights into paclitaxel biosynthesis.</title>
        <authorList>
            <person name="Xiong X."/>
            <person name="Gou J."/>
            <person name="Liao Q."/>
            <person name="Li Y."/>
            <person name="Zhou Q."/>
            <person name="Bi G."/>
            <person name="Li C."/>
            <person name="Du R."/>
            <person name="Wang X."/>
            <person name="Sun T."/>
            <person name="Guo L."/>
            <person name="Liang H."/>
            <person name="Lu P."/>
            <person name="Wu Y."/>
            <person name="Zhang Z."/>
            <person name="Ro D.K."/>
            <person name="Shang Y."/>
            <person name="Huang S."/>
            <person name="Yan J."/>
        </authorList>
    </citation>
    <scope>NUCLEOTIDE SEQUENCE [LARGE SCALE GENOMIC DNA]</scope>
    <source>
        <strain evidence="3">Ta-2019</strain>
    </source>
</reference>
<organism evidence="3 4">
    <name type="scientific">Taxus chinensis</name>
    <name type="common">Chinese yew</name>
    <name type="synonym">Taxus wallichiana var. chinensis</name>
    <dbReference type="NCBI Taxonomy" id="29808"/>
    <lineage>
        <taxon>Eukaryota</taxon>
        <taxon>Viridiplantae</taxon>
        <taxon>Streptophyta</taxon>
        <taxon>Embryophyta</taxon>
        <taxon>Tracheophyta</taxon>
        <taxon>Spermatophyta</taxon>
        <taxon>Pinopsida</taxon>
        <taxon>Pinidae</taxon>
        <taxon>Conifers II</taxon>
        <taxon>Cupressales</taxon>
        <taxon>Taxaceae</taxon>
        <taxon>Taxus</taxon>
    </lineage>
</organism>
<dbReference type="PANTHER" id="PTHR45922">
    <property type="entry name" value="CLEAVAGE AND POLYADENYLATION SPECIFICITY FACTOR SUBUNIT 2"/>
    <property type="match status" value="1"/>
</dbReference>
<dbReference type="GO" id="GO:0005847">
    <property type="term" value="C:mRNA cleavage and polyadenylation specificity factor complex"/>
    <property type="evidence" value="ECO:0007669"/>
    <property type="project" value="InterPro"/>
</dbReference>
<gene>
    <name evidence="3" type="ORF">KI387_025155</name>
</gene>
<dbReference type="EMBL" id="JAHRHJ020000005">
    <property type="protein sequence ID" value="KAH9316528.1"/>
    <property type="molecule type" value="Genomic_DNA"/>
</dbReference>
<name>A0AA38G7K2_TAXCH</name>
<accession>A0AA38G7K2</accession>
<comment type="similarity">
    <text evidence="1">Belongs to the metallo-beta-lactamase superfamily. RNA-metabolizing metallo-beta-lactamase-like family. CPSF2/YSH1 subfamily.</text>
</comment>
<dbReference type="SUPFAM" id="SSF56281">
    <property type="entry name" value="Metallo-hydrolase/oxidoreductase"/>
    <property type="match status" value="1"/>
</dbReference>
<protein>
    <recommendedName>
        <fullName evidence="1">Cleavage and polyadenylation specificity factor subunit 2</fullName>
    </recommendedName>
    <alternativeName>
        <fullName evidence="1">Cleavage and polyadenylation specificity factor 100 kDa subunit</fullName>
    </alternativeName>
</protein>
<evidence type="ECO:0000256" key="1">
    <source>
        <dbReference type="RuleBase" id="RU365006"/>
    </source>
</evidence>
<dbReference type="InterPro" id="IPR027075">
    <property type="entry name" value="CPSF2"/>
</dbReference>
<evidence type="ECO:0000256" key="2">
    <source>
        <dbReference type="SAM" id="MobiDB-lite"/>
    </source>
</evidence>
<dbReference type="GO" id="GO:0003723">
    <property type="term" value="F:RNA binding"/>
    <property type="evidence" value="ECO:0007669"/>
    <property type="project" value="UniProtKB-KW"/>
</dbReference>
<comment type="subcellular location">
    <subcellularLocation>
        <location evidence="1">Nucleus</location>
    </subcellularLocation>
</comment>
<dbReference type="InterPro" id="IPR036866">
    <property type="entry name" value="RibonucZ/Hydroxyglut_hydro"/>
</dbReference>
<feature type="region of interest" description="Disordered" evidence="2">
    <location>
        <begin position="1"/>
        <end position="77"/>
    </location>
</feature>
<dbReference type="PANTHER" id="PTHR45922:SF1">
    <property type="entry name" value="CLEAVAGE AND POLYADENYLATION SPECIFICITY FACTOR SUBUNIT 2"/>
    <property type="match status" value="1"/>
</dbReference>
<keyword evidence="4" id="KW-1185">Reference proteome</keyword>
<keyword evidence="1" id="KW-0539">Nucleus</keyword>
<dbReference type="AlphaFoldDB" id="A0AA38G7K2"/>
<comment type="caution">
    <text evidence="3">The sequence shown here is derived from an EMBL/GenBank/DDBJ whole genome shotgun (WGS) entry which is preliminary data.</text>
</comment>
<feature type="non-terminal residue" evidence="3">
    <location>
        <position position="1"/>
    </location>
</feature>
<feature type="compositionally biased region" description="Basic and acidic residues" evidence="2">
    <location>
        <begin position="1"/>
        <end position="37"/>
    </location>
</feature>
<feature type="compositionally biased region" description="Basic and acidic residues" evidence="2">
    <location>
        <begin position="45"/>
        <end position="77"/>
    </location>
</feature>